<sequence length="100" mass="10927">IAHSCALSGKWLSRTSRGSVLYKFLLIFSIGSSVAMDSLILTCFKCGAKSLLRKEQLGGDICCQQCGLQVLQHQKAGIDSHLQEELCSYCNSNVISDKNQ</sequence>
<evidence type="ECO:0000313" key="3">
    <source>
        <dbReference type="Proteomes" id="UP000014500"/>
    </source>
</evidence>
<protein>
    <submittedName>
        <fullName evidence="2">Uncharacterized protein</fullName>
    </submittedName>
</protein>
<dbReference type="EMBL" id="JH431913">
    <property type="status" value="NOT_ANNOTATED_CDS"/>
    <property type="molecule type" value="Genomic_DNA"/>
</dbReference>
<evidence type="ECO:0000256" key="1">
    <source>
        <dbReference type="SAM" id="Phobius"/>
    </source>
</evidence>
<accession>T1J766</accession>
<keyword evidence="3" id="KW-1185">Reference proteome</keyword>
<keyword evidence="1" id="KW-0812">Transmembrane</keyword>
<keyword evidence="1" id="KW-1133">Transmembrane helix</keyword>
<proteinExistence type="predicted"/>
<dbReference type="EnsemblMetazoa" id="SMAR009500-RA">
    <property type="protein sequence ID" value="SMAR009500-PA"/>
    <property type="gene ID" value="SMAR009500"/>
</dbReference>
<organism evidence="2 3">
    <name type="scientific">Strigamia maritima</name>
    <name type="common">European centipede</name>
    <name type="synonym">Geophilus maritimus</name>
    <dbReference type="NCBI Taxonomy" id="126957"/>
    <lineage>
        <taxon>Eukaryota</taxon>
        <taxon>Metazoa</taxon>
        <taxon>Ecdysozoa</taxon>
        <taxon>Arthropoda</taxon>
        <taxon>Myriapoda</taxon>
        <taxon>Chilopoda</taxon>
        <taxon>Pleurostigmophora</taxon>
        <taxon>Geophilomorpha</taxon>
        <taxon>Linotaeniidae</taxon>
        <taxon>Strigamia</taxon>
    </lineage>
</organism>
<feature type="transmembrane region" description="Helical" evidence="1">
    <location>
        <begin position="20"/>
        <end position="44"/>
    </location>
</feature>
<reference evidence="3" key="1">
    <citation type="submission" date="2011-05" db="EMBL/GenBank/DDBJ databases">
        <authorList>
            <person name="Richards S.R."/>
            <person name="Qu J."/>
            <person name="Jiang H."/>
            <person name="Jhangiani S.N."/>
            <person name="Agravi P."/>
            <person name="Goodspeed R."/>
            <person name="Gross S."/>
            <person name="Mandapat C."/>
            <person name="Jackson L."/>
            <person name="Mathew T."/>
            <person name="Pu L."/>
            <person name="Thornton R."/>
            <person name="Saada N."/>
            <person name="Wilczek-Boney K.B."/>
            <person name="Lee S."/>
            <person name="Kovar C."/>
            <person name="Wu Y."/>
            <person name="Scherer S.E."/>
            <person name="Worley K.C."/>
            <person name="Muzny D.M."/>
            <person name="Gibbs R."/>
        </authorList>
    </citation>
    <scope>NUCLEOTIDE SEQUENCE</scope>
    <source>
        <strain evidence="3">Brora</strain>
    </source>
</reference>
<keyword evidence="1" id="KW-0472">Membrane</keyword>
<reference evidence="2" key="2">
    <citation type="submission" date="2015-02" db="UniProtKB">
        <authorList>
            <consortium name="EnsemblMetazoa"/>
        </authorList>
    </citation>
    <scope>IDENTIFICATION</scope>
</reference>
<name>T1J766_STRMM</name>
<dbReference type="Proteomes" id="UP000014500">
    <property type="component" value="Unassembled WGS sequence"/>
</dbReference>
<dbReference type="AlphaFoldDB" id="T1J766"/>
<evidence type="ECO:0000313" key="2">
    <source>
        <dbReference type="EnsemblMetazoa" id="SMAR009500-PA"/>
    </source>
</evidence>
<dbReference type="HOGENOM" id="CLU_2313248_0_0_1"/>